<dbReference type="PROSITE" id="PS01186">
    <property type="entry name" value="EGF_2"/>
    <property type="match status" value="1"/>
</dbReference>
<proteinExistence type="predicted"/>
<keyword evidence="4 7" id="KW-1015">Disulfide bond</keyword>
<dbReference type="Pfam" id="PF07679">
    <property type="entry name" value="I-set"/>
    <property type="match status" value="1"/>
</dbReference>
<evidence type="ECO:0000259" key="9">
    <source>
        <dbReference type="PROSITE" id="PS50835"/>
    </source>
</evidence>
<feature type="domain" description="Ig-like" evidence="9">
    <location>
        <begin position="142"/>
        <end position="228"/>
    </location>
</feature>
<dbReference type="SMART" id="SM00181">
    <property type="entry name" value="EGF"/>
    <property type="match status" value="1"/>
</dbReference>
<dbReference type="Gene3D" id="2.60.40.10">
    <property type="entry name" value="Immunoglobulins"/>
    <property type="match status" value="2"/>
</dbReference>
<dbReference type="Pfam" id="PF13927">
    <property type="entry name" value="Ig_3"/>
    <property type="match status" value="1"/>
</dbReference>
<evidence type="ECO:0000256" key="2">
    <source>
        <dbReference type="ARBA" id="ARBA00022729"/>
    </source>
</evidence>
<organism evidence="10 11">
    <name type="scientific">Mytilus edulis</name>
    <name type="common">Blue mussel</name>
    <dbReference type="NCBI Taxonomy" id="6550"/>
    <lineage>
        <taxon>Eukaryota</taxon>
        <taxon>Metazoa</taxon>
        <taxon>Spiralia</taxon>
        <taxon>Lophotrochozoa</taxon>
        <taxon>Mollusca</taxon>
        <taxon>Bivalvia</taxon>
        <taxon>Autobranchia</taxon>
        <taxon>Pteriomorphia</taxon>
        <taxon>Mytilida</taxon>
        <taxon>Mytiloidea</taxon>
        <taxon>Mytilidae</taxon>
        <taxon>Mytilinae</taxon>
        <taxon>Mytilus</taxon>
    </lineage>
</organism>
<dbReference type="InterPro" id="IPR007110">
    <property type="entry name" value="Ig-like_dom"/>
</dbReference>
<dbReference type="PANTHER" id="PTHR45080">
    <property type="entry name" value="CONTACTIN 5"/>
    <property type="match status" value="1"/>
</dbReference>
<dbReference type="InterPro" id="IPR000742">
    <property type="entry name" value="EGF"/>
</dbReference>
<dbReference type="PROSITE" id="PS00022">
    <property type="entry name" value="EGF_1"/>
    <property type="match status" value="1"/>
</dbReference>
<gene>
    <name evidence="10" type="ORF">MEDL_31531</name>
</gene>
<comment type="caution">
    <text evidence="7">Lacks conserved residue(s) required for the propagation of feature annotation.</text>
</comment>
<keyword evidence="6" id="KW-0393">Immunoglobulin domain</keyword>
<keyword evidence="5" id="KW-0325">Glycoprotein</keyword>
<keyword evidence="11" id="KW-1185">Reference proteome</keyword>
<evidence type="ECO:0000313" key="11">
    <source>
        <dbReference type="Proteomes" id="UP000683360"/>
    </source>
</evidence>
<dbReference type="PANTHER" id="PTHR45080:SF8">
    <property type="entry name" value="IG-LIKE DOMAIN-CONTAINING PROTEIN"/>
    <property type="match status" value="1"/>
</dbReference>
<dbReference type="PROSITE" id="PS50835">
    <property type="entry name" value="IG_LIKE"/>
    <property type="match status" value="2"/>
</dbReference>
<dbReference type="EMBL" id="CAJPWZ010001578">
    <property type="protein sequence ID" value="CAG2217861.1"/>
    <property type="molecule type" value="Genomic_DNA"/>
</dbReference>
<evidence type="ECO:0000259" key="8">
    <source>
        <dbReference type="PROSITE" id="PS50026"/>
    </source>
</evidence>
<evidence type="ECO:0000313" key="10">
    <source>
        <dbReference type="EMBL" id="CAG2217861.1"/>
    </source>
</evidence>
<dbReference type="GO" id="GO:0005509">
    <property type="term" value="F:calcium ion binding"/>
    <property type="evidence" value="ECO:0007669"/>
    <property type="project" value="InterPro"/>
</dbReference>
<dbReference type="CDD" id="cd00096">
    <property type="entry name" value="Ig"/>
    <property type="match status" value="1"/>
</dbReference>
<evidence type="ECO:0000256" key="4">
    <source>
        <dbReference type="ARBA" id="ARBA00023157"/>
    </source>
</evidence>
<evidence type="ECO:0000256" key="6">
    <source>
        <dbReference type="ARBA" id="ARBA00023319"/>
    </source>
</evidence>
<dbReference type="OrthoDB" id="5985519at2759"/>
<dbReference type="InterPro" id="IPR036179">
    <property type="entry name" value="Ig-like_dom_sf"/>
</dbReference>
<dbReference type="FunFam" id="2.60.40.10:FF:000032">
    <property type="entry name" value="palladin isoform X1"/>
    <property type="match status" value="1"/>
</dbReference>
<sequence length="228" mass="25197">MLKHHYSNRSHYIECHSDPCQNGGICTDDQITGHTCHCPPGFTGNNCEHGRYQTPHVAPVIHAPSTVQVKYYTEARITCNVTGFPTPTIKWNHNNIPVQTSGHTLVIHSVTNTTIGTYTCIATNDAGTSQANIQLKVTYDVPKIVSPPLTSVIMAGHAHNFTCIATGHPEPTIVWTYSMFTKHTTDMPSHQLHEHDSVLTLYTINTQESGLLTCSAKMNLGRTMCPYR</sequence>
<dbReference type="SMART" id="SM00179">
    <property type="entry name" value="EGF_CA"/>
    <property type="match status" value="1"/>
</dbReference>
<evidence type="ECO:0000256" key="7">
    <source>
        <dbReference type="PROSITE-ProRule" id="PRU00076"/>
    </source>
</evidence>
<reference evidence="10" key="1">
    <citation type="submission" date="2021-03" db="EMBL/GenBank/DDBJ databases">
        <authorList>
            <person name="Bekaert M."/>
        </authorList>
    </citation>
    <scope>NUCLEOTIDE SEQUENCE</scope>
</reference>
<dbReference type="InterPro" id="IPR001881">
    <property type="entry name" value="EGF-like_Ca-bd_dom"/>
</dbReference>
<comment type="caution">
    <text evidence="10">The sequence shown here is derived from an EMBL/GenBank/DDBJ whole genome shotgun (WGS) entry which is preliminary data.</text>
</comment>
<evidence type="ECO:0000256" key="1">
    <source>
        <dbReference type="ARBA" id="ARBA00022536"/>
    </source>
</evidence>
<keyword evidence="1 7" id="KW-0245">EGF-like domain</keyword>
<keyword evidence="2" id="KW-0732">Signal</keyword>
<dbReference type="InterPro" id="IPR013783">
    <property type="entry name" value="Ig-like_fold"/>
</dbReference>
<feature type="disulfide bond" evidence="7">
    <location>
        <begin position="38"/>
        <end position="47"/>
    </location>
</feature>
<evidence type="ECO:0000256" key="5">
    <source>
        <dbReference type="ARBA" id="ARBA00023180"/>
    </source>
</evidence>
<dbReference type="Gene3D" id="2.10.25.10">
    <property type="entry name" value="Laminin"/>
    <property type="match status" value="1"/>
</dbReference>
<dbReference type="GO" id="GO:0005886">
    <property type="term" value="C:plasma membrane"/>
    <property type="evidence" value="ECO:0007669"/>
    <property type="project" value="TreeGrafter"/>
</dbReference>
<dbReference type="Proteomes" id="UP000683360">
    <property type="component" value="Unassembled WGS sequence"/>
</dbReference>
<dbReference type="SMART" id="SM00409">
    <property type="entry name" value="IG"/>
    <property type="match status" value="2"/>
</dbReference>
<dbReference type="InterPro" id="IPR003598">
    <property type="entry name" value="Ig_sub2"/>
</dbReference>
<dbReference type="InterPro" id="IPR003599">
    <property type="entry name" value="Ig_sub"/>
</dbReference>
<accession>A0A8S3SBW3</accession>
<dbReference type="CDD" id="cd00054">
    <property type="entry name" value="EGF_CA"/>
    <property type="match status" value="1"/>
</dbReference>
<dbReference type="PRINTS" id="PR00010">
    <property type="entry name" value="EGFBLOOD"/>
</dbReference>
<dbReference type="InterPro" id="IPR050958">
    <property type="entry name" value="Cell_Adh-Cytoskel_Orgn"/>
</dbReference>
<dbReference type="Pfam" id="PF00008">
    <property type="entry name" value="EGF"/>
    <property type="match status" value="1"/>
</dbReference>
<dbReference type="InterPro" id="IPR013098">
    <property type="entry name" value="Ig_I-set"/>
</dbReference>
<name>A0A8S3SBW3_MYTED</name>
<feature type="domain" description="EGF-like" evidence="8">
    <location>
        <begin position="11"/>
        <end position="48"/>
    </location>
</feature>
<dbReference type="SUPFAM" id="SSF57196">
    <property type="entry name" value="EGF/Laminin"/>
    <property type="match status" value="1"/>
</dbReference>
<dbReference type="SUPFAM" id="SSF48726">
    <property type="entry name" value="Immunoglobulin"/>
    <property type="match status" value="2"/>
</dbReference>
<keyword evidence="3" id="KW-0677">Repeat</keyword>
<dbReference type="GO" id="GO:0007156">
    <property type="term" value="P:homophilic cell adhesion via plasma membrane adhesion molecules"/>
    <property type="evidence" value="ECO:0007669"/>
    <property type="project" value="TreeGrafter"/>
</dbReference>
<dbReference type="PROSITE" id="PS50026">
    <property type="entry name" value="EGF_3"/>
    <property type="match status" value="1"/>
</dbReference>
<dbReference type="SMART" id="SM00408">
    <property type="entry name" value="IGc2"/>
    <property type="match status" value="2"/>
</dbReference>
<evidence type="ECO:0000256" key="3">
    <source>
        <dbReference type="ARBA" id="ARBA00022737"/>
    </source>
</evidence>
<dbReference type="AlphaFoldDB" id="A0A8S3SBW3"/>
<feature type="domain" description="Ig-like" evidence="9">
    <location>
        <begin position="55"/>
        <end position="138"/>
    </location>
</feature>
<dbReference type="FunFam" id="2.10.25.10:FF:000185">
    <property type="entry name" value="basement membrane-specific heparan sulfate proteoglycan core protein-like"/>
    <property type="match status" value="1"/>
</dbReference>
<protein>
    <submittedName>
        <fullName evidence="10">HMCN</fullName>
    </submittedName>
</protein>